<protein>
    <submittedName>
        <fullName evidence="1">Uncharacterized protein</fullName>
    </submittedName>
</protein>
<name>A0A2P2QC78_RHIMU</name>
<dbReference type="EMBL" id="GGEC01084091">
    <property type="protein sequence ID" value="MBX64575.1"/>
    <property type="molecule type" value="Transcribed_RNA"/>
</dbReference>
<evidence type="ECO:0000313" key="1">
    <source>
        <dbReference type="EMBL" id="MBX64575.1"/>
    </source>
</evidence>
<accession>A0A2P2QC78</accession>
<proteinExistence type="predicted"/>
<organism evidence="1">
    <name type="scientific">Rhizophora mucronata</name>
    <name type="common">Asiatic mangrove</name>
    <dbReference type="NCBI Taxonomy" id="61149"/>
    <lineage>
        <taxon>Eukaryota</taxon>
        <taxon>Viridiplantae</taxon>
        <taxon>Streptophyta</taxon>
        <taxon>Embryophyta</taxon>
        <taxon>Tracheophyta</taxon>
        <taxon>Spermatophyta</taxon>
        <taxon>Magnoliopsida</taxon>
        <taxon>eudicotyledons</taxon>
        <taxon>Gunneridae</taxon>
        <taxon>Pentapetalae</taxon>
        <taxon>rosids</taxon>
        <taxon>fabids</taxon>
        <taxon>Malpighiales</taxon>
        <taxon>Rhizophoraceae</taxon>
        <taxon>Rhizophora</taxon>
    </lineage>
</organism>
<sequence length="15" mass="1764">MMEWMIPQRAVDASV</sequence>
<reference evidence="1" key="1">
    <citation type="submission" date="2018-02" db="EMBL/GenBank/DDBJ databases">
        <title>Rhizophora mucronata_Transcriptome.</title>
        <authorList>
            <person name="Meera S.P."/>
            <person name="Sreeshan A."/>
            <person name="Augustine A."/>
        </authorList>
    </citation>
    <scope>NUCLEOTIDE SEQUENCE</scope>
    <source>
        <tissue evidence="1">Leaf</tissue>
    </source>
</reference>